<accession>A0A3M7T333</accession>
<name>A0A3M7T333_BRAPC</name>
<comment type="caution">
    <text evidence="1">The sequence shown here is derived from an EMBL/GenBank/DDBJ whole genome shotgun (WGS) entry which is preliminary data.</text>
</comment>
<gene>
    <name evidence="1" type="ORF">BpHYR1_052318</name>
</gene>
<protein>
    <submittedName>
        <fullName evidence="1">Uncharacterized protein</fullName>
    </submittedName>
</protein>
<keyword evidence="2" id="KW-1185">Reference proteome</keyword>
<evidence type="ECO:0000313" key="1">
    <source>
        <dbReference type="EMBL" id="RNA42444.1"/>
    </source>
</evidence>
<dbReference type="EMBL" id="REGN01000366">
    <property type="protein sequence ID" value="RNA42444.1"/>
    <property type="molecule type" value="Genomic_DNA"/>
</dbReference>
<reference evidence="1 2" key="1">
    <citation type="journal article" date="2018" name="Sci. Rep.">
        <title>Genomic signatures of local adaptation to the degree of environmental predictability in rotifers.</title>
        <authorList>
            <person name="Franch-Gras L."/>
            <person name="Hahn C."/>
            <person name="Garcia-Roger E.M."/>
            <person name="Carmona M.J."/>
            <person name="Serra M."/>
            <person name="Gomez A."/>
        </authorList>
    </citation>
    <scope>NUCLEOTIDE SEQUENCE [LARGE SCALE GENOMIC DNA]</scope>
    <source>
        <strain evidence="1">HYR1</strain>
    </source>
</reference>
<dbReference type="AlphaFoldDB" id="A0A3M7T333"/>
<organism evidence="1 2">
    <name type="scientific">Brachionus plicatilis</name>
    <name type="common">Marine rotifer</name>
    <name type="synonym">Brachionus muelleri</name>
    <dbReference type="NCBI Taxonomy" id="10195"/>
    <lineage>
        <taxon>Eukaryota</taxon>
        <taxon>Metazoa</taxon>
        <taxon>Spiralia</taxon>
        <taxon>Gnathifera</taxon>
        <taxon>Rotifera</taxon>
        <taxon>Eurotatoria</taxon>
        <taxon>Monogononta</taxon>
        <taxon>Pseudotrocha</taxon>
        <taxon>Ploima</taxon>
        <taxon>Brachionidae</taxon>
        <taxon>Brachionus</taxon>
    </lineage>
</organism>
<sequence length="63" mass="7384">MTINENHLNAKTKFFDFNKFSIFEENRCIIFAYIPPLGSSLVITKTAVRRMVTQLYNNRLIIS</sequence>
<proteinExistence type="predicted"/>
<evidence type="ECO:0000313" key="2">
    <source>
        <dbReference type="Proteomes" id="UP000276133"/>
    </source>
</evidence>
<dbReference type="Proteomes" id="UP000276133">
    <property type="component" value="Unassembled WGS sequence"/>
</dbReference>